<accession>A0A8H2ZTI0</accession>
<feature type="region of interest" description="Disordered" evidence="2">
    <location>
        <begin position="1"/>
        <end position="30"/>
    </location>
</feature>
<evidence type="ECO:0000256" key="2">
    <source>
        <dbReference type="SAM" id="MobiDB-lite"/>
    </source>
</evidence>
<protein>
    <submittedName>
        <fullName evidence="3">3e554b14-2beb-4e4a-a534-26db0e0032c6</fullName>
    </submittedName>
</protein>
<sequence length="183" mass="20982">MDRKNPPDTKNGNLRTNRNKRARTDEPAQAELDGAMAVIEHNLQAKSKMESEIENFKVRIEQLSSESSAATSRYQRLSDENANLQRINQKQASRIERQQAELSRIRKERSEESETLSAALASLNDNVIVVEEKVMQLASILKTACERRIKELRAQIAEGQKREAKLRDFEQFWANLKKVMAEA</sequence>
<name>A0A8H2ZTI0_9HELO</name>
<evidence type="ECO:0000256" key="1">
    <source>
        <dbReference type="SAM" id="Coils"/>
    </source>
</evidence>
<dbReference type="AlphaFoldDB" id="A0A8H2ZTI0"/>
<organism evidence="3 4">
    <name type="scientific">Sclerotinia trifoliorum</name>
    <dbReference type="NCBI Taxonomy" id="28548"/>
    <lineage>
        <taxon>Eukaryota</taxon>
        <taxon>Fungi</taxon>
        <taxon>Dikarya</taxon>
        <taxon>Ascomycota</taxon>
        <taxon>Pezizomycotina</taxon>
        <taxon>Leotiomycetes</taxon>
        <taxon>Helotiales</taxon>
        <taxon>Sclerotiniaceae</taxon>
        <taxon>Sclerotinia</taxon>
    </lineage>
</organism>
<evidence type="ECO:0000313" key="4">
    <source>
        <dbReference type="Proteomes" id="UP000624404"/>
    </source>
</evidence>
<keyword evidence="4" id="KW-1185">Reference proteome</keyword>
<evidence type="ECO:0000313" key="3">
    <source>
        <dbReference type="EMBL" id="CAD6447956.1"/>
    </source>
</evidence>
<keyword evidence="1" id="KW-0175">Coiled coil</keyword>
<proteinExistence type="predicted"/>
<dbReference type="EMBL" id="CAJHIA010000030">
    <property type="protein sequence ID" value="CAD6447956.1"/>
    <property type="molecule type" value="Genomic_DNA"/>
</dbReference>
<comment type="caution">
    <text evidence="3">The sequence shown here is derived from an EMBL/GenBank/DDBJ whole genome shotgun (WGS) entry which is preliminary data.</text>
</comment>
<gene>
    <name evidence="3" type="ORF">SCLTRI_LOCUS7752</name>
</gene>
<dbReference type="Proteomes" id="UP000624404">
    <property type="component" value="Unassembled WGS sequence"/>
</dbReference>
<reference evidence="3" key="1">
    <citation type="submission" date="2020-10" db="EMBL/GenBank/DDBJ databases">
        <authorList>
            <person name="Kusch S."/>
        </authorList>
    </citation>
    <scope>NUCLEOTIDE SEQUENCE</scope>
    <source>
        <strain evidence="3">SwB9</strain>
    </source>
</reference>
<feature type="coiled-coil region" evidence="1">
    <location>
        <begin position="46"/>
        <end position="115"/>
    </location>
</feature>
<dbReference type="OrthoDB" id="3556390at2759"/>